<dbReference type="Proteomes" id="UP000476934">
    <property type="component" value="Unassembled WGS sequence"/>
</dbReference>
<sequence length="198" mass="21890">MRVISGKQKGKILNAVPGMGTRPTTDKVKEAIFNMIGPYFSKGIGLDLFAGSGGLGIEALSRGMEKIIFIDRDFQAVQTIKTNLQKCGLESKSEVFRNNAERALKAVVKRNMVFDVVFLDPPYKKQKLVEILSFLAEQHLLSENGYVVCEHAVEIELPEEVSSLTIYKQAKYGITGITIYIHRGDNGDGKDSDLSGEF</sequence>
<name>A0A6M0P1Z7_9BACI</name>
<dbReference type="PANTHER" id="PTHR43542:SF1">
    <property type="entry name" value="METHYLTRANSFERASE"/>
    <property type="match status" value="1"/>
</dbReference>
<dbReference type="GO" id="GO:0003676">
    <property type="term" value="F:nucleic acid binding"/>
    <property type="evidence" value="ECO:0007669"/>
    <property type="project" value="InterPro"/>
</dbReference>
<accession>A0A6M0P1Z7</accession>
<dbReference type="EMBL" id="JAAIWK010000002">
    <property type="protein sequence ID" value="NEY18672.1"/>
    <property type="molecule type" value="Genomic_DNA"/>
</dbReference>
<reference evidence="3 4" key="2">
    <citation type="submission" date="2020-03" db="EMBL/GenBank/DDBJ databases">
        <title>Bacillus aquiflavi sp. nov., isolated from yellow water of strong flavor Chinese baijiu in Yibin region of China.</title>
        <authorList>
            <person name="Xie J."/>
        </authorList>
    </citation>
    <scope>NUCLEOTIDE SEQUENCE [LARGE SCALE GENOMIC DNA]</scope>
    <source>
        <strain evidence="3 4">Gsoil 114</strain>
    </source>
</reference>
<dbReference type="EC" id="2.1.1.171" evidence="3"/>
<evidence type="ECO:0000256" key="1">
    <source>
        <dbReference type="ARBA" id="ARBA00022603"/>
    </source>
</evidence>
<dbReference type="InterPro" id="IPR002052">
    <property type="entry name" value="DNA_methylase_N6_adenine_CS"/>
</dbReference>
<protein>
    <submittedName>
        <fullName evidence="3">16S rRNA (Guanine(966)-N(2))-methyltransferase RsmD</fullName>
        <ecNumber evidence="3">2.1.1.171</ecNumber>
    </submittedName>
</protein>
<dbReference type="Pfam" id="PF03602">
    <property type="entry name" value="Cons_hypoth95"/>
    <property type="match status" value="1"/>
</dbReference>
<dbReference type="InterPro" id="IPR029063">
    <property type="entry name" value="SAM-dependent_MTases_sf"/>
</dbReference>
<dbReference type="AlphaFoldDB" id="A0A6M0P1Z7"/>
<reference evidence="3 4" key="1">
    <citation type="submission" date="2020-02" db="EMBL/GenBank/DDBJ databases">
        <authorList>
            <person name="Feng H."/>
        </authorList>
    </citation>
    <scope>NUCLEOTIDE SEQUENCE [LARGE SCALE GENOMIC DNA]</scope>
    <source>
        <strain evidence="3 4">Gsoil 114</strain>
    </source>
</reference>
<dbReference type="PANTHER" id="PTHR43542">
    <property type="entry name" value="METHYLTRANSFERASE"/>
    <property type="match status" value="1"/>
</dbReference>
<dbReference type="Gene3D" id="3.40.50.150">
    <property type="entry name" value="Vaccinia Virus protein VP39"/>
    <property type="match status" value="1"/>
</dbReference>
<evidence type="ECO:0000256" key="2">
    <source>
        <dbReference type="ARBA" id="ARBA00022679"/>
    </source>
</evidence>
<dbReference type="SUPFAM" id="SSF53335">
    <property type="entry name" value="S-adenosyl-L-methionine-dependent methyltransferases"/>
    <property type="match status" value="1"/>
</dbReference>
<gene>
    <name evidence="3" type="primary">rsmD</name>
    <name evidence="3" type="ORF">G4D61_01655</name>
</gene>
<evidence type="ECO:0000313" key="4">
    <source>
        <dbReference type="Proteomes" id="UP000476934"/>
    </source>
</evidence>
<dbReference type="RefSeq" id="WP_025730135.1">
    <property type="nucleotide sequence ID" value="NZ_JAAIWK010000002.1"/>
</dbReference>
<proteinExistence type="predicted"/>
<dbReference type="InterPro" id="IPR004398">
    <property type="entry name" value="RNA_MeTrfase_RsmD"/>
</dbReference>
<dbReference type="PROSITE" id="PS00092">
    <property type="entry name" value="N6_MTASE"/>
    <property type="match status" value="1"/>
</dbReference>
<organism evidence="3 4">
    <name type="scientific">Heyndrickxia ginsengihumi</name>
    <dbReference type="NCBI Taxonomy" id="363870"/>
    <lineage>
        <taxon>Bacteria</taxon>
        <taxon>Bacillati</taxon>
        <taxon>Bacillota</taxon>
        <taxon>Bacilli</taxon>
        <taxon>Bacillales</taxon>
        <taxon>Bacillaceae</taxon>
        <taxon>Heyndrickxia</taxon>
    </lineage>
</organism>
<dbReference type="CDD" id="cd02440">
    <property type="entry name" value="AdoMet_MTases"/>
    <property type="match status" value="1"/>
</dbReference>
<comment type="caution">
    <text evidence="3">The sequence shown here is derived from an EMBL/GenBank/DDBJ whole genome shotgun (WGS) entry which is preliminary data.</text>
</comment>
<keyword evidence="2 3" id="KW-0808">Transferase</keyword>
<dbReference type="GO" id="GO:0052913">
    <property type="term" value="F:16S rRNA (guanine(966)-N(2))-methyltransferase activity"/>
    <property type="evidence" value="ECO:0007669"/>
    <property type="project" value="UniProtKB-EC"/>
</dbReference>
<keyword evidence="4" id="KW-1185">Reference proteome</keyword>
<dbReference type="NCBIfam" id="TIGR00095">
    <property type="entry name" value="16S rRNA (guanine(966)-N(2))-methyltransferase RsmD"/>
    <property type="match status" value="1"/>
</dbReference>
<dbReference type="PIRSF" id="PIRSF004553">
    <property type="entry name" value="CHP00095"/>
    <property type="match status" value="1"/>
</dbReference>
<evidence type="ECO:0000313" key="3">
    <source>
        <dbReference type="EMBL" id="NEY18672.1"/>
    </source>
</evidence>
<keyword evidence="1 3" id="KW-0489">Methyltransferase</keyword>